<gene>
    <name evidence="4" type="primary">LOC118883322</name>
</gene>
<dbReference type="KEGG" id="bmus:118883322"/>
<dbReference type="RefSeq" id="XP_036685947.1">
    <property type="nucleotide sequence ID" value="XM_036830052.1"/>
</dbReference>
<dbReference type="AlphaFoldDB" id="A0A8B8VMX5"/>
<evidence type="ECO:0000313" key="3">
    <source>
        <dbReference type="Proteomes" id="UP000694857"/>
    </source>
</evidence>
<accession>A0A8B8VMX5</accession>
<dbReference type="GeneID" id="118883322"/>
<evidence type="ECO:0000256" key="1">
    <source>
        <dbReference type="SAM" id="MobiDB-lite"/>
    </source>
</evidence>
<evidence type="ECO:0000313" key="4">
    <source>
        <dbReference type="RefSeq" id="XP_036685947.1"/>
    </source>
</evidence>
<proteinExistence type="predicted"/>
<dbReference type="Proteomes" id="UP000694857">
    <property type="component" value="Chromosome 17"/>
</dbReference>
<name>A0A8B8VMX5_BALMU</name>
<keyword evidence="3" id="KW-1185">Reference proteome</keyword>
<feature type="signal peptide" evidence="2">
    <location>
        <begin position="1"/>
        <end position="20"/>
    </location>
</feature>
<evidence type="ECO:0000256" key="2">
    <source>
        <dbReference type="SAM" id="SignalP"/>
    </source>
</evidence>
<reference evidence="4" key="1">
    <citation type="submission" date="2025-08" db="UniProtKB">
        <authorList>
            <consortium name="RefSeq"/>
        </authorList>
    </citation>
    <scope>IDENTIFICATION</scope>
    <source>
        <tissue evidence="4">Epidermis and Blubber</tissue>
    </source>
</reference>
<organism evidence="3 4">
    <name type="scientific">Balaenoptera musculus</name>
    <name type="common">Blue whale</name>
    <dbReference type="NCBI Taxonomy" id="9771"/>
    <lineage>
        <taxon>Eukaryota</taxon>
        <taxon>Metazoa</taxon>
        <taxon>Chordata</taxon>
        <taxon>Craniata</taxon>
        <taxon>Vertebrata</taxon>
        <taxon>Euteleostomi</taxon>
        <taxon>Mammalia</taxon>
        <taxon>Eutheria</taxon>
        <taxon>Laurasiatheria</taxon>
        <taxon>Artiodactyla</taxon>
        <taxon>Whippomorpha</taxon>
        <taxon>Cetacea</taxon>
        <taxon>Mysticeti</taxon>
        <taxon>Balaenopteridae</taxon>
        <taxon>Balaenoptera</taxon>
    </lineage>
</organism>
<protein>
    <submittedName>
        <fullName evidence="4">Uncharacterized protein LOC118883322</fullName>
    </submittedName>
</protein>
<sequence length="201" mass="21870">MLPLWELPALAMWGPGMLTAAWMQPLPAVRPFRHETVGLPPRASSPFRYFSFFGCESRSAPKQEVPDEICIKRNLKTSKTSTFLNSREEQRSRRKGRERPCRLSANPGAGGPPLDQSPCRIQARPQGEADAADSTDGGFQGLRTAVPRGELPAPRPQCPQRSRHWAAPVSGTPDTPASSLRPRVACVPAASPTQHSGPVCL</sequence>
<feature type="chain" id="PRO_5034205518" evidence="2">
    <location>
        <begin position="21"/>
        <end position="201"/>
    </location>
</feature>
<keyword evidence="2" id="KW-0732">Signal</keyword>
<feature type="region of interest" description="Disordered" evidence="1">
    <location>
        <begin position="82"/>
        <end position="180"/>
    </location>
</feature>